<proteinExistence type="predicted"/>
<dbReference type="PANTHER" id="PTHR11079">
    <property type="entry name" value="CYTOSINE DEAMINASE FAMILY MEMBER"/>
    <property type="match status" value="1"/>
</dbReference>
<dbReference type="PROSITE" id="PS51747">
    <property type="entry name" value="CYT_DCMP_DEAMINASES_2"/>
    <property type="match status" value="1"/>
</dbReference>
<dbReference type="GO" id="GO:0008655">
    <property type="term" value="P:pyrimidine-containing compound salvage"/>
    <property type="evidence" value="ECO:0007669"/>
    <property type="project" value="TreeGrafter"/>
</dbReference>
<dbReference type="AlphaFoldDB" id="A0A4U7B353"/>
<dbReference type="PANTHER" id="PTHR11079:SF190">
    <property type="entry name" value="CYTOSINE DEAMINASE"/>
    <property type="match status" value="1"/>
</dbReference>
<evidence type="ECO:0000313" key="2">
    <source>
        <dbReference type="EMBL" id="TKX22504.1"/>
    </source>
</evidence>
<comment type="caution">
    <text evidence="2">The sequence shown here is derived from an EMBL/GenBank/DDBJ whole genome shotgun (WGS) entry which is preliminary data.</text>
</comment>
<reference evidence="2 3" key="1">
    <citation type="submission" date="2018-02" db="EMBL/GenBank/DDBJ databases">
        <title>Draft genome sequences of Elsinoe sp., causing black scab on jojoba.</title>
        <authorList>
            <person name="Stodart B."/>
            <person name="Jeffress S."/>
            <person name="Ash G."/>
            <person name="Arun Chinnappa K."/>
        </authorList>
    </citation>
    <scope>NUCLEOTIDE SEQUENCE [LARGE SCALE GENOMIC DNA]</scope>
    <source>
        <strain evidence="2 3">Hillstone_2</strain>
    </source>
</reference>
<dbReference type="InterPro" id="IPR016193">
    <property type="entry name" value="Cytidine_deaminase-like"/>
</dbReference>
<dbReference type="GO" id="GO:0005634">
    <property type="term" value="C:nucleus"/>
    <property type="evidence" value="ECO:0007669"/>
    <property type="project" value="TreeGrafter"/>
</dbReference>
<organism evidence="2 3">
    <name type="scientific">Elsinoe australis</name>
    <dbReference type="NCBI Taxonomy" id="40998"/>
    <lineage>
        <taxon>Eukaryota</taxon>
        <taxon>Fungi</taxon>
        <taxon>Dikarya</taxon>
        <taxon>Ascomycota</taxon>
        <taxon>Pezizomycotina</taxon>
        <taxon>Dothideomycetes</taxon>
        <taxon>Dothideomycetidae</taxon>
        <taxon>Myriangiales</taxon>
        <taxon>Elsinoaceae</taxon>
        <taxon>Elsinoe</taxon>
    </lineage>
</organism>
<feature type="domain" description="CMP/dCMP-type deaminase" evidence="1">
    <location>
        <begin position="2"/>
        <end position="120"/>
    </location>
</feature>
<evidence type="ECO:0000259" key="1">
    <source>
        <dbReference type="PROSITE" id="PS51747"/>
    </source>
</evidence>
<name>A0A4U7B353_9PEZI</name>
<dbReference type="GO" id="GO:0046087">
    <property type="term" value="P:cytidine metabolic process"/>
    <property type="evidence" value="ECO:0007669"/>
    <property type="project" value="TreeGrafter"/>
</dbReference>
<protein>
    <submittedName>
        <fullName evidence="2">Cytosine deaminase-2</fullName>
    </submittedName>
</protein>
<dbReference type="CDD" id="cd01285">
    <property type="entry name" value="nucleoside_deaminase"/>
    <property type="match status" value="1"/>
</dbReference>
<accession>A0A4U7B353</accession>
<dbReference type="GO" id="GO:0019858">
    <property type="term" value="P:cytosine metabolic process"/>
    <property type="evidence" value="ECO:0007669"/>
    <property type="project" value="TreeGrafter"/>
</dbReference>
<dbReference type="SUPFAM" id="SSF53927">
    <property type="entry name" value="Cytidine deaminase-like"/>
    <property type="match status" value="1"/>
</dbReference>
<dbReference type="InterPro" id="IPR002125">
    <property type="entry name" value="CMP_dCMP_dom"/>
</dbReference>
<dbReference type="GO" id="GO:0004131">
    <property type="term" value="F:cytosine deaminase activity"/>
    <property type="evidence" value="ECO:0007669"/>
    <property type="project" value="TreeGrafter"/>
</dbReference>
<dbReference type="Pfam" id="PF00383">
    <property type="entry name" value="dCMP_cyt_deam_1"/>
    <property type="match status" value="1"/>
</dbReference>
<dbReference type="Gene3D" id="3.40.140.10">
    <property type="entry name" value="Cytidine Deaminase, domain 2"/>
    <property type="match status" value="1"/>
</dbReference>
<gene>
    <name evidence="2" type="ORF">C1H76_5287</name>
</gene>
<dbReference type="GO" id="GO:0005737">
    <property type="term" value="C:cytoplasm"/>
    <property type="evidence" value="ECO:0007669"/>
    <property type="project" value="TreeGrafter"/>
</dbReference>
<dbReference type="GO" id="GO:0008835">
    <property type="term" value="F:diaminohydroxyphosphoribosylaminopyrimidine deaminase activity"/>
    <property type="evidence" value="ECO:0007669"/>
    <property type="project" value="TreeGrafter"/>
</dbReference>
<dbReference type="Proteomes" id="UP000308133">
    <property type="component" value="Unassembled WGS sequence"/>
</dbReference>
<evidence type="ECO:0000313" key="3">
    <source>
        <dbReference type="Proteomes" id="UP000308133"/>
    </source>
</evidence>
<sequence length="146" mass="15955">MSASDEGYKVAFQEMQASYDEGGMPIGASIVSTDGKVIGKGRNMRVQNGSPILHGETAAFDSVRGQPSSIFKGATLYTTLSPCPMCTGAIIWFGIKKLVIGENKHMSGREDMLRDNGIEVVVLNDKTTTDLLSIYIEKHPERWRTV</sequence>
<dbReference type="EMBL" id="PTQR01000066">
    <property type="protein sequence ID" value="TKX22504.1"/>
    <property type="molecule type" value="Genomic_DNA"/>
</dbReference>